<dbReference type="Proteomes" id="UP000053424">
    <property type="component" value="Unassembled WGS sequence"/>
</dbReference>
<feature type="compositionally biased region" description="Basic and acidic residues" evidence="1">
    <location>
        <begin position="1"/>
        <end position="13"/>
    </location>
</feature>
<organism evidence="2 3">
    <name type="scientific">Hebeloma cylindrosporum</name>
    <dbReference type="NCBI Taxonomy" id="76867"/>
    <lineage>
        <taxon>Eukaryota</taxon>
        <taxon>Fungi</taxon>
        <taxon>Dikarya</taxon>
        <taxon>Basidiomycota</taxon>
        <taxon>Agaricomycotina</taxon>
        <taxon>Agaricomycetes</taxon>
        <taxon>Agaricomycetidae</taxon>
        <taxon>Agaricales</taxon>
        <taxon>Agaricineae</taxon>
        <taxon>Hymenogastraceae</taxon>
        <taxon>Hebeloma</taxon>
    </lineage>
</organism>
<sequence length="201" mass="22471">MKSEKPISRNGRNERKRKRRSKRGGFGNVRRFGGEKVPALPVNDSPATRRASFFVLVVMTRQGQMIKLESLLAMVWVNENDHDQRYREEIRWTWVPMPFTSCILSTTNALGIYPSNTDAPKTHRNFGNIKLENDQAILPSRAQKVEASTSGNVIPFEGAFVTVRVPFVDEIVGSSWSSHQTSGVVCRRDGDGPLGLGVSIL</sequence>
<name>A0A0C2Y385_HEBCY</name>
<dbReference type="EMBL" id="KN831818">
    <property type="protein sequence ID" value="KIM35552.1"/>
    <property type="molecule type" value="Genomic_DNA"/>
</dbReference>
<feature type="compositionally biased region" description="Basic residues" evidence="1">
    <location>
        <begin position="14"/>
        <end position="23"/>
    </location>
</feature>
<reference evidence="3" key="2">
    <citation type="submission" date="2015-01" db="EMBL/GenBank/DDBJ databases">
        <title>Evolutionary Origins and Diversification of the Mycorrhizal Mutualists.</title>
        <authorList>
            <consortium name="DOE Joint Genome Institute"/>
            <consortium name="Mycorrhizal Genomics Consortium"/>
            <person name="Kohler A."/>
            <person name="Kuo A."/>
            <person name="Nagy L.G."/>
            <person name="Floudas D."/>
            <person name="Copeland A."/>
            <person name="Barry K.W."/>
            <person name="Cichocki N."/>
            <person name="Veneault-Fourrey C."/>
            <person name="LaButti K."/>
            <person name="Lindquist E.A."/>
            <person name="Lipzen A."/>
            <person name="Lundell T."/>
            <person name="Morin E."/>
            <person name="Murat C."/>
            <person name="Riley R."/>
            <person name="Ohm R."/>
            <person name="Sun H."/>
            <person name="Tunlid A."/>
            <person name="Henrissat B."/>
            <person name="Grigoriev I.V."/>
            <person name="Hibbett D.S."/>
            <person name="Martin F."/>
        </authorList>
    </citation>
    <scope>NUCLEOTIDE SEQUENCE [LARGE SCALE GENOMIC DNA]</scope>
    <source>
        <strain evidence="3">h7</strain>
    </source>
</reference>
<evidence type="ECO:0000256" key="1">
    <source>
        <dbReference type="SAM" id="MobiDB-lite"/>
    </source>
</evidence>
<protein>
    <submittedName>
        <fullName evidence="2">Uncharacterized protein</fullName>
    </submittedName>
</protein>
<gene>
    <name evidence="2" type="ORF">M413DRAFT_14481</name>
</gene>
<proteinExistence type="predicted"/>
<accession>A0A0C2Y385</accession>
<evidence type="ECO:0000313" key="2">
    <source>
        <dbReference type="EMBL" id="KIM35552.1"/>
    </source>
</evidence>
<reference evidence="2 3" key="1">
    <citation type="submission" date="2014-04" db="EMBL/GenBank/DDBJ databases">
        <authorList>
            <consortium name="DOE Joint Genome Institute"/>
            <person name="Kuo A."/>
            <person name="Gay G."/>
            <person name="Dore J."/>
            <person name="Kohler A."/>
            <person name="Nagy L.G."/>
            <person name="Floudas D."/>
            <person name="Copeland A."/>
            <person name="Barry K.W."/>
            <person name="Cichocki N."/>
            <person name="Veneault-Fourrey C."/>
            <person name="LaButti K."/>
            <person name="Lindquist E.A."/>
            <person name="Lipzen A."/>
            <person name="Lundell T."/>
            <person name="Morin E."/>
            <person name="Murat C."/>
            <person name="Sun H."/>
            <person name="Tunlid A."/>
            <person name="Henrissat B."/>
            <person name="Grigoriev I.V."/>
            <person name="Hibbett D.S."/>
            <person name="Martin F."/>
            <person name="Nordberg H.P."/>
            <person name="Cantor M.N."/>
            <person name="Hua S.X."/>
        </authorList>
    </citation>
    <scope>NUCLEOTIDE SEQUENCE [LARGE SCALE GENOMIC DNA]</scope>
    <source>
        <strain evidence="3">h7</strain>
    </source>
</reference>
<keyword evidence="3" id="KW-1185">Reference proteome</keyword>
<evidence type="ECO:0000313" key="3">
    <source>
        <dbReference type="Proteomes" id="UP000053424"/>
    </source>
</evidence>
<dbReference type="AlphaFoldDB" id="A0A0C2Y385"/>
<dbReference type="HOGENOM" id="CLU_1360557_0_0_1"/>
<feature type="region of interest" description="Disordered" evidence="1">
    <location>
        <begin position="1"/>
        <end position="32"/>
    </location>
</feature>